<dbReference type="Gene3D" id="3.40.1620.10">
    <property type="entry name" value="YefM-like domain"/>
    <property type="match status" value="1"/>
</dbReference>
<protein>
    <submittedName>
        <fullName evidence="1">Type II toxin-antitoxin system Phd/YefM family antitoxin</fullName>
    </submittedName>
</protein>
<dbReference type="Proteomes" id="UP001596191">
    <property type="component" value="Unassembled WGS sequence"/>
</dbReference>
<evidence type="ECO:0000313" key="2">
    <source>
        <dbReference type="Proteomes" id="UP001596191"/>
    </source>
</evidence>
<accession>A0ABW1TQ09</accession>
<comment type="caution">
    <text evidence="1">The sequence shown here is derived from an EMBL/GenBank/DDBJ whole genome shotgun (WGS) entry which is preliminary data.</text>
</comment>
<sequence>MKQYSPLAAQEDFLQILTAVHRLKETILVTPTDADDAEAAVIVPKGEWEALAELAFLQEPMAPRDGQAVTKDAKVNLHNMEWG</sequence>
<gene>
    <name evidence="1" type="ORF">ACFQET_06740</name>
</gene>
<evidence type="ECO:0000313" key="1">
    <source>
        <dbReference type="EMBL" id="MFC6275212.1"/>
    </source>
</evidence>
<name>A0ABW1TQ09_9LACO</name>
<reference evidence="2" key="1">
    <citation type="journal article" date="2019" name="Int. J. Syst. Evol. Microbiol.">
        <title>The Global Catalogue of Microorganisms (GCM) 10K type strain sequencing project: providing services to taxonomists for standard genome sequencing and annotation.</title>
        <authorList>
            <consortium name="The Broad Institute Genomics Platform"/>
            <consortium name="The Broad Institute Genome Sequencing Center for Infectious Disease"/>
            <person name="Wu L."/>
            <person name="Ma J."/>
        </authorList>
    </citation>
    <scope>NUCLEOTIDE SEQUENCE [LARGE SCALE GENOMIC DNA]</scope>
    <source>
        <strain evidence="2">CCM 8907</strain>
    </source>
</reference>
<dbReference type="EMBL" id="JBHSSJ010000007">
    <property type="protein sequence ID" value="MFC6275212.1"/>
    <property type="molecule type" value="Genomic_DNA"/>
</dbReference>
<organism evidence="1 2">
    <name type="scientific">Levilactobacillus tangyuanensis</name>
    <dbReference type="NCBI Taxonomy" id="2486021"/>
    <lineage>
        <taxon>Bacteria</taxon>
        <taxon>Bacillati</taxon>
        <taxon>Bacillota</taxon>
        <taxon>Bacilli</taxon>
        <taxon>Lactobacillales</taxon>
        <taxon>Lactobacillaceae</taxon>
        <taxon>Levilactobacillus</taxon>
    </lineage>
</organism>
<proteinExistence type="predicted"/>
<keyword evidence="2" id="KW-1185">Reference proteome</keyword>
<dbReference type="RefSeq" id="WP_125641432.1">
    <property type="nucleotide sequence ID" value="NZ_JBHSSJ010000007.1"/>
</dbReference>